<keyword evidence="7 12" id="KW-0106">Calcium</keyword>
<dbReference type="SMART" id="SM00112">
    <property type="entry name" value="CA"/>
    <property type="match status" value="6"/>
</dbReference>
<dbReference type="CTD" id="379294"/>
<dbReference type="PANTHER" id="PTHR24028:SF332">
    <property type="entry name" value="PROTOCADHERIN GAMMA-B5"/>
    <property type="match status" value="1"/>
</dbReference>
<sequence length="945" mass="103987">MLCPSLLVIVYLKKIFHLAVCKIGYGSMKRTMTWQVVMLCISVACKCVSGQLQYSIPEELKKGFVVGNMAKDLGLNVNELQYRNFHIVSHAKKQYFEVSLENGNLQVSEKIDREALCGAKETCFINLEAVIENPLNLYTVKVEIVDVNDVSPSFFKDTFDILISESALLGTHFILGLAQDQDLGTNSVQGYKLSGNEYFTVGQKISTDGIHHPELVLEKSLDREKQSSYELILTAYDGGNPSKTGTATLNIVIQDVNDNSPVFSQDVYQVTLEENAPKDFVVLQLNAIDIDDGSNAMITYSLSQITDNVLQIFTIDPTKGIIKTIGDLDFELTESYQMSVEATDGGGLASHCKVMIQIIDINDNAPEIIITSVTSTISEDSPPGTVIALVKIHDLDSGENGQVTCQIDENIPFEFTSTSMSYFKLLTRGNMDRETNAEYNITITASDKGSPQLSANKTIRLIISDVNDNAPIFEKANYIIYVAENNSPGTSIYNIHASDSDLNENRKIVYSVLANNKDEISMLSYISINSMTGVLYAQHSFDYEQLREFKFQVMAKDSGSPPLSENVTVNICIIDQNDNAPRILYPSPDTDSTALFEFIPRFSGKDYLVTKIIAVDADSGHNAWLSYHLLQVPEPPYFSIGQHTGEIRVIRDFDKIDNLRQRIIVLAKDNGTPSLSATVTLNLVVAENFQQVHPEITKYTRESDTQSNGSFYLIISIALISFLFVVTVMTTVIFKCRKSNISTAFANAGKGIYPHLTLTCPSQANDGTLPLPFPYELCVAIDSSQNEFAYLKPIQNVPTDTLIDTEDSANGNSSLKDSLPSACMEKQAQPNADWRFSQAAQKPGPSGTQPTEEAGVWPNNQFETERLQAMILASANEAAEGTSGLGGGTGTMGLSARYGPQFTLQHVPDYRQNVYIPGSTLTPTNGGGKREGKGNKKKSSKKDKK</sequence>
<dbReference type="PROSITE" id="PS00232">
    <property type="entry name" value="CADHERIN_1"/>
    <property type="match status" value="3"/>
</dbReference>
<evidence type="ECO:0000313" key="17">
    <source>
        <dbReference type="RefSeq" id="XP_041440824.1"/>
    </source>
</evidence>
<evidence type="ECO:0000256" key="6">
    <source>
        <dbReference type="ARBA" id="ARBA00022737"/>
    </source>
</evidence>
<dbReference type="InterPro" id="IPR032455">
    <property type="entry name" value="Cadherin_C"/>
</dbReference>
<dbReference type="FunFam" id="2.60.40.60:FF:000004">
    <property type="entry name" value="Protocadherin 1 gamma 2"/>
    <property type="match status" value="1"/>
</dbReference>
<dbReference type="Proteomes" id="UP000186698">
    <property type="component" value="Chromosome 3L"/>
</dbReference>
<accession>A0A8J1MGI5</accession>
<dbReference type="GO" id="GO:0007156">
    <property type="term" value="P:homophilic cell adhesion via plasma membrane adhesion molecules"/>
    <property type="evidence" value="ECO:0007669"/>
    <property type="project" value="InterPro"/>
</dbReference>
<dbReference type="FunFam" id="2.60.40.60:FF:000001">
    <property type="entry name" value="Protocadherin alpha 2"/>
    <property type="match status" value="1"/>
</dbReference>
<feature type="transmembrane region" description="Helical" evidence="14">
    <location>
        <begin position="711"/>
        <end position="734"/>
    </location>
</feature>
<keyword evidence="4 14" id="KW-0812">Transmembrane</keyword>
<protein>
    <submittedName>
        <fullName evidence="17">Protocadherin gamma subfamily A, 3 L homeolog isoform X3</fullName>
    </submittedName>
</protein>
<dbReference type="FunFam" id="2.60.40.60:FF:000129">
    <property type="entry name" value="protocadherin alpha-C2 isoform X1"/>
    <property type="match status" value="1"/>
</dbReference>
<evidence type="ECO:0000256" key="3">
    <source>
        <dbReference type="ARBA" id="ARBA00022475"/>
    </source>
</evidence>
<dbReference type="InterPro" id="IPR031904">
    <property type="entry name" value="Cadherin_CBD"/>
</dbReference>
<keyword evidence="16" id="KW-1185">Reference proteome</keyword>
<reference evidence="17" key="1">
    <citation type="submission" date="2025-08" db="UniProtKB">
        <authorList>
            <consortium name="RefSeq"/>
        </authorList>
    </citation>
    <scope>IDENTIFICATION</scope>
    <source>
        <strain evidence="17">J_2021</strain>
        <tissue evidence="17">Erythrocytes</tissue>
    </source>
</reference>
<gene>
    <name evidence="17" type="primary">pcdhga3.L</name>
    <name evidence="17" type="synonym">pcdhga2</name>
</gene>
<dbReference type="GO" id="GO:0005509">
    <property type="term" value="F:calcium ion binding"/>
    <property type="evidence" value="ECO:0007669"/>
    <property type="project" value="UniProtKB-UniRule"/>
</dbReference>
<evidence type="ECO:0000256" key="7">
    <source>
        <dbReference type="ARBA" id="ARBA00022837"/>
    </source>
</evidence>
<evidence type="ECO:0000256" key="2">
    <source>
        <dbReference type="ARBA" id="ARBA00004251"/>
    </source>
</evidence>
<dbReference type="PRINTS" id="PR00205">
    <property type="entry name" value="CADHERIN"/>
</dbReference>
<evidence type="ECO:0000256" key="9">
    <source>
        <dbReference type="ARBA" id="ARBA00022989"/>
    </source>
</evidence>
<feature type="domain" description="Cadherin" evidence="15">
    <location>
        <begin position="264"/>
        <end position="368"/>
    </location>
</feature>
<dbReference type="PROSITE" id="PS50268">
    <property type="entry name" value="CADHERIN_2"/>
    <property type="match status" value="6"/>
</dbReference>
<feature type="domain" description="Cadherin" evidence="15">
    <location>
        <begin position="369"/>
        <end position="473"/>
    </location>
</feature>
<evidence type="ECO:0000256" key="4">
    <source>
        <dbReference type="ARBA" id="ARBA00022692"/>
    </source>
</evidence>
<evidence type="ECO:0000313" key="16">
    <source>
        <dbReference type="Proteomes" id="UP000186698"/>
    </source>
</evidence>
<dbReference type="Pfam" id="PF15974">
    <property type="entry name" value="Cadherin_tail"/>
    <property type="match status" value="1"/>
</dbReference>
<evidence type="ECO:0000256" key="10">
    <source>
        <dbReference type="ARBA" id="ARBA00023136"/>
    </source>
</evidence>
<evidence type="ECO:0000256" key="11">
    <source>
        <dbReference type="ARBA" id="ARBA00023180"/>
    </source>
</evidence>
<dbReference type="InterPro" id="IPR002126">
    <property type="entry name" value="Cadherin-like_dom"/>
</dbReference>
<comment type="subcellular location">
    <subcellularLocation>
        <location evidence="2">Cell membrane</location>
        <topology evidence="2">Single-pass type I membrane protein</topology>
    </subcellularLocation>
</comment>
<name>A0A8J1MGI5_XENLA</name>
<dbReference type="CDD" id="cd11304">
    <property type="entry name" value="Cadherin_repeat"/>
    <property type="match status" value="6"/>
</dbReference>
<feature type="compositionally biased region" description="Basic residues" evidence="13">
    <location>
        <begin position="935"/>
        <end position="945"/>
    </location>
</feature>
<dbReference type="InterPro" id="IPR013164">
    <property type="entry name" value="Cadherin_N"/>
</dbReference>
<dbReference type="InterPro" id="IPR050174">
    <property type="entry name" value="Protocadherin/Cadherin-CA"/>
</dbReference>
<proteinExistence type="predicted"/>
<evidence type="ECO:0000256" key="1">
    <source>
        <dbReference type="ARBA" id="ARBA00003436"/>
    </source>
</evidence>
<evidence type="ECO:0000259" key="15">
    <source>
        <dbReference type="PROSITE" id="PS50268"/>
    </source>
</evidence>
<keyword evidence="6" id="KW-0677">Repeat</keyword>
<evidence type="ECO:0000256" key="8">
    <source>
        <dbReference type="ARBA" id="ARBA00022889"/>
    </source>
</evidence>
<feature type="domain" description="Cadherin" evidence="15">
    <location>
        <begin position="609"/>
        <end position="696"/>
    </location>
</feature>
<keyword evidence="9 14" id="KW-1133">Transmembrane helix</keyword>
<evidence type="ECO:0000256" key="5">
    <source>
        <dbReference type="ARBA" id="ARBA00022729"/>
    </source>
</evidence>
<evidence type="ECO:0000256" key="13">
    <source>
        <dbReference type="SAM" id="MobiDB-lite"/>
    </source>
</evidence>
<dbReference type="FunFam" id="2.60.40.60:FF:000002">
    <property type="entry name" value="Protocadherin alpha 2"/>
    <property type="match status" value="1"/>
</dbReference>
<dbReference type="Pfam" id="PF16492">
    <property type="entry name" value="Cadherin_C_2"/>
    <property type="match status" value="1"/>
</dbReference>
<keyword evidence="5" id="KW-0732">Signal</keyword>
<keyword evidence="8" id="KW-0130">Cell adhesion</keyword>
<dbReference type="Gene3D" id="2.60.40.60">
    <property type="entry name" value="Cadherins"/>
    <property type="match status" value="6"/>
</dbReference>
<dbReference type="RefSeq" id="XP_041440824.1">
    <property type="nucleotide sequence ID" value="XM_041584890.1"/>
</dbReference>
<dbReference type="InterPro" id="IPR020894">
    <property type="entry name" value="Cadherin_CS"/>
</dbReference>
<keyword evidence="3" id="KW-1003">Cell membrane</keyword>
<comment type="function">
    <text evidence="1">Potential calcium-dependent cell-adhesion protein. May be involved in the establishment and maintenance of specific neuronal connections in the brain.</text>
</comment>
<dbReference type="Pfam" id="PF08266">
    <property type="entry name" value="Cadherin_2"/>
    <property type="match status" value="1"/>
</dbReference>
<dbReference type="FunFam" id="2.60.40.60:FF:000006">
    <property type="entry name" value="Protocadherin alpha 2"/>
    <property type="match status" value="1"/>
</dbReference>
<feature type="domain" description="Cadherin" evidence="15">
    <location>
        <begin position="48"/>
        <end position="154"/>
    </location>
</feature>
<organism evidence="16 17">
    <name type="scientific">Xenopus laevis</name>
    <name type="common">African clawed frog</name>
    <dbReference type="NCBI Taxonomy" id="8355"/>
    <lineage>
        <taxon>Eukaryota</taxon>
        <taxon>Metazoa</taxon>
        <taxon>Chordata</taxon>
        <taxon>Craniata</taxon>
        <taxon>Vertebrata</taxon>
        <taxon>Euteleostomi</taxon>
        <taxon>Amphibia</taxon>
        <taxon>Batrachia</taxon>
        <taxon>Anura</taxon>
        <taxon>Pipoidea</taxon>
        <taxon>Pipidae</taxon>
        <taxon>Xenopodinae</taxon>
        <taxon>Xenopus</taxon>
        <taxon>Xenopus</taxon>
    </lineage>
</organism>
<dbReference type="PANTHER" id="PTHR24028">
    <property type="entry name" value="CADHERIN-87A"/>
    <property type="match status" value="1"/>
</dbReference>
<feature type="domain" description="Cadherin" evidence="15">
    <location>
        <begin position="474"/>
        <end position="583"/>
    </location>
</feature>
<dbReference type="AlphaFoldDB" id="A0A8J1MGI5"/>
<evidence type="ECO:0000256" key="14">
    <source>
        <dbReference type="SAM" id="Phobius"/>
    </source>
</evidence>
<feature type="domain" description="Cadherin" evidence="15">
    <location>
        <begin position="155"/>
        <end position="263"/>
    </location>
</feature>
<keyword evidence="10 14" id="KW-0472">Membrane</keyword>
<dbReference type="FunFam" id="2.60.40.60:FF:000007">
    <property type="entry name" value="Protocadherin alpha 2"/>
    <property type="match status" value="1"/>
</dbReference>
<dbReference type="GO" id="GO:0005886">
    <property type="term" value="C:plasma membrane"/>
    <property type="evidence" value="ECO:0007669"/>
    <property type="project" value="UniProtKB-SubCell"/>
</dbReference>
<dbReference type="GeneID" id="379294"/>
<dbReference type="SUPFAM" id="SSF49313">
    <property type="entry name" value="Cadherin-like"/>
    <property type="match status" value="6"/>
</dbReference>
<feature type="region of interest" description="Disordered" evidence="13">
    <location>
        <begin position="914"/>
        <end position="945"/>
    </location>
</feature>
<evidence type="ECO:0000256" key="12">
    <source>
        <dbReference type="PROSITE-ProRule" id="PRU00043"/>
    </source>
</evidence>
<dbReference type="Pfam" id="PF00028">
    <property type="entry name" value="Cadherin"/>
    <property type="match status" value="5"/>
</dbReference>
<dbReference type="InterPro" id="IPR015919">
    <property type="entry name" value="Cadherin-like_sf"/>
</dbReference>
<keyword evidence="11" id="KW-0325">Glycoprotein</keyword>